<keyword evidence="2" id="KW-1003">Cell membrane</keyword>
<comment type="subcellular location">
    <subcellularLocation>
        <location evidence="1">Cell membrane</location>
        <topology evidence="1">Multi-pass membrane protein</topology>
    </subcellularLocation>
</comment>
<evidence type="ECO:0000256" key="2">
    <source>
        <dbReference type="ARBA" id="ARBA00022475"/>
    </source>
</evidence>
<dbReference type="GO" id="GO:0005886">
    <property type="term" value="C:plasma membrane"/>
    <property type="evidence" value="ECO:0007669"/>
    <property type="project" value="UniProtKB-SubCell"/>
</dbReference>
<dbReference type="CDD" id="cd01127">
    <property type="entry name" value="TrwB_TraG_TraD_VirD4"/>
    <property type="match status" value="2"/>
</dbReference>
<dbReference type="Gene3D" id="3.40.50.300">
    <property type="entry name" value="P-loop containing nucleotide triphosphate hydrolases"/>
    <property type="match status" value="2"/>
</dbReference>
<evidence type="ECO:0000259" key="7">
    <source>
        <dbReference type="Pfam" id="PF12696"/>
    </source>
</evidence>
<dbReference type="Pfam" id="PF12696">
    <property type="entry name" value="TraG-D_C"/>
    <property type="match status" value="1"/>
</dbReference>
<dbReference type="Pfam" id="PF12846">
    <property type="entry name" value="AAA_10"/>
    <property type="match status" value="1"/>
</dbReference>
<dbReference type="PANTHER" id="PTHR37937:SF1">
    <property type="entry name" value="CONJUGATIVE TRANSFER: DNA TRANSPORT"/>
    <property type="match status" value="1"/>
</dbReference>
<evidence type="ECO:0000313" key="9">
    <source>
        <dbReference type="Proteomes" id="UP000018458"/>
    </source>
</evidence>
<evidence type="ECO:0000256" key="4">
    <source>
        <dbReference type="ARBA" id="ARBA00022989"/>
    </source>
</evidence>
<keyword evidence="4 6" id="KW-1133">Transmembrane helix</keyword>
<dbReference type="STRING" id="762983.HMPREF9444_01819"/>
<evidence type="ECO:0000256" key="1">
    <source>
        <dbReference type="ARBA" id="ARBA00004651"/>
    </source>
</evidence>
<dbReference type="PANTHER" id="PTHR37937">
    <property type="entry name" value="CONJUGATIVE TRANSFER: DNA TRANSPORT"/>
    <property type="match status" value="1"/>
</dbReference>
<dbReference type="SUPFAM" id="SSF52540">
    <property type="entry name" value="P-loop containing nucleoside triphosphate hydrolases"/>
    <property type="match status" value="1"/>
</dbReference>
<feature type="transmembrane region" description="Helical" evidence="6">
    <location>
        <begin position="54"/>
        <end position="74"/>
    </location>
</feature>
<accession>E8LM40</accession>
<proteinExistence type="predicted"/>
<reference evidence="8 9" key="1">
    <citation type="submission" date="2011-01" db="EMBL/GenBank/DDBJ databases">
        <authorList>
            <person name="Weinstock G."/>
            <person name="Sodergren E."/>
            <person name="Clifton S."/>
            <person name="Fulton L."/>
            <person name="Fulton B."/>
            <person name="Courtney L."/>
            <person name="Fronick C."/>
            <person name="Harrison M."/>
            <person name="Strong C."/>
            <person name="Farmer C."/>
            <person name="Delahaunty K."/>
            <person name="Markovic C."/>
            <person name="Hall O."/>
            <person name="Minx P."/>
            <person name="Tomlinson C."/>
            <person name="Mitreva M."/>
            <person name="Hou S."/>
            <person name="Chen J."/>
            <person name="Wollam A."/>
            <person name="Pepin K.H."/>
            <person name="Johnson M."/>
            <person name="Bhonagiri V."/>
            <person name="Zhang X."/>
            <person name="Suruliraj S."/>
            <person name="Warren W."/>
            <person name="Chinwalla A."/>
            <person name="Mardis E.R."/>
            <person name="Wilson R.K."/>
        </authorList>
    </citation>
    <scope>NUCLEOTIDE SEQUENCE [LARGE SCALE GENOMIC DNA]</scope>
    <source>
        <strain evidence="9">DSM 22608 / JCM 16073 / KCTC 15190 / YIT 12066</strain>
    </source>
</reference>
<keyword evidence="9" id="KW-1185">Reference proteome</keyword>
<keyword evidence="5 6" id="KW-0472">Membrane</keyword>
<dbReference type="eggNOG" id="COG0433">
    <property type="taxonomic scope" value="Bacteria"/>
</dbReference>
<dbReference type="AlphaFoldDB" id="E8LM40"/>
<sequence length="631" mass="69866">MNHQKLVKNNNKMKNIFFINPIKDISFKSPSMLGSVIAIICLHGYFIVTAFNSLYNLIICAAALFLLPSPYPVVLKKLLLILKNNEIEKVDVFKLQNFYKKHEKLYLGTGFKWQPRHLRLLQEQLDAGFEQLSSKRHGSFAVHNLELNNRKDILMSVNDLNLHTIVFGTTGAGKTRLFDLLVAQAIVRGDTVIVIDPKSDADLQKKIFLTAAQCSRDLKLHFLNLAQTQHSLAFNPLGTFLRASEIASRITSLMPDSGSAQSFKAHAHSAITAAVTVLKIKGKLITLKNILNELDHQDLYALILEKFIKEVTENLNDVGVNEFCKQLEINEKLIKNKELSTFTNSKANSRKDGSSLLFNLEKIYGYLCNNGLINTDGDILTLISVAKTDPSYYQKVTASVMPCIRTLCGADLNGLLSSEDLSKQHTFEQLAADNGIFYASLNCLSDPVLGGYLSKLLLADLCAFAGKLYTQSEYRISSEHKISVFVDESSEAAGESLVQLLNKSRGADFAVTIATQTFADLVKRTGSEAAARQIIGNCNNKISLRLKDMQTAKIFTESLPATVEPIRSSTISFSESASDLEVNYGVNRSVTMQKCPLFPAEALQYLPDLEFVAALSDGNLVKGRLPLVDIH</sequence>
<dbReference type="HOGENOM" id="CLU_024857_0_0_6"/>
<organism evidence="8 9">
    <name type="scientific">Succinatimonas hippei (strain DSM 22608 / JCM 16073 / KCTC 15190 / YIT 12066)</name>
    <dbReference type="NCBI Taxonomy" id="762983"/>
    <lineage>
        <taxon>Bacteria</taxon>
        <taxon>Pseudomonadati</taxon>
        <taxon>Pseudomonadota</taxon>
        <taxon>Gammaproteobacteria</taxon>
        <taxon>Aeromonadales</taxon>
        <taxon>Succinivibrionaceae</taxon>
        <taxon>Succinatimonas</taxon>
    </lineage>
</organism>
<dbReference type="InterPro" id="IPR027417">
    <property type="entry name" value="P-loop_NTPase"/>
</dbReference>
<name>E8LM40_SUCHY</name>
<evidence type="ECO:0000313" key="8">
    <source>
        <dbReference type="EMBL" id="EFY06415.1"/>
    </source>
</evidence>
<dbReference type="EMBL" id="AEVO01000125">
    <property type="protein sequence ID" value="EFY06415.1"/>
    <property type="molecule type" value="Genomic_DNA"/>
</dbReference>
<dbReference type="Proteomes" id="UP000018458">
    <property type="component" value="Unassembled WGS sequence"/>
</dbReference>
<comment type="caution">
    <text evidence="8">The sequence shown here is derived from an EMBL/GenBank/DDBJ whole genome shotgun (WGS) entry which is preliminary data.</text>
</comment>
<evidence type="ECO:0000256" key="3">
    <source>
        <dbReference type="ARBA" id="ARBA00022692"/>
    </source>
</evidence>
<dbReference type="InterPro" id="IPR032689">
    <property type="entry name" value="TraG-D_C"/>
</dbReference>
<dbReference type="InterPro" id="IPR022458">
    <property type="entry name" value="Conjugative_coupling_TraG/TraD"/>
</dbReference>
<evidence type="ECO:0000256" key="5">
    <source>
        <dbReference type="ARBA" id="ARBA00023136"/>
    </source>
</evidence>
<keyword evidence="3 6" id="KW-0812">Transmembrane</keyword>
<evidence type="ECO:0000256" key="6">
    <source>
        <dbReference type="SAM" id="Phobius"/>
    </source>
</evidence>
<gene>
    <name evidence="8" type="primary">traD</name>
    <name evidence="8" type="ORF">HMPREF9444_01819</name>
</gene>
<feature type="domain" description="TraD/TraG TraM recognition site" evidence="7">
    <location>
        <begin position="483"/>
        <end position="607"/>
    </location>
</feature>
<feature type="transmembrane region" description="Helical" evidence="6">
    <location>
        <begin position="31"/>
        <end position="48"/>
    </location>
</feature>
<dbReference type="InterPro" id="IPR051539">
    <property type="entry name" value="T4SS-coupling_protein"/>
</dbReference>
<protein>
    <submittedName>
        <fullName evidence="8">Conjugative coupling factor TraD, SXT/TOL subfamily</fullName>
    </submittedName>
</protein>
<dbReference type="NCBIfam" id="TIGR03743">
    <property type="entry name" value="SXT_TraD"/>
    <property type="match status" value="1"/>
</dbReference>